<dbReference type="OrthoDB" id="9944740at2"/>
<keyword evidence="2" id="KW-1185">Reference proteome</keyword>
<dbReference type="EMBL" id="CP030032">
    <property type="protein sequence ID" value="AWV88831.1"/>
    <property type="molecule type" value="Genomic_DNA"/>
</dbReference>
<protein>
    <submittedName>
        <fullName evidence="1">Uncharacterized protein</fullName>
    </submittedName>
</protein>
<dbReference type="InterPro" id="IPR029024">
    <property type="entry name" value="TerB-like"/>
</dbReference>
<evidence type="ECO:0000313" key="1">
    <source>
        <dbReference type="EMBL" id="AWV88831.1"/>
    </source>
</evidence>
<dbReference type="SUPFAM" id="SSF158682">
    <property type="entry name" value="TerB-like"/>
    <property type="match status" value="1"/>
</dbReference>
<name>A0A2Z4FIG6_9DELT</name>
<dbReference type="Proteomes" id="UP000249799">
    <property type="component" value="Chromosome"/>
</dbReference>
<gene>
    <name evidence="1" type="ORF">DN745_05555</name>
</gene>
<evidence type="ECO:0000313" key="2">
    <source>
        <dbReference type="Proteomes" id="UP000249799"/>
    </source>
</evidence>
<organism evidence="1 2">
    <name type="scientific">Bradymonas sediminis</name>
    <dbReference type="NCBI Taxonomy" id="1548548"/>
    <lineage>
        <taxon>Bacteria</taxon>
        <taxon>Deltaproteobacteria</taxon>
        <taxon>Bradymonadales</taxon>
        <taxon>Bradymonadaceae</taxon>
        <taxon>Bradymonas</taxon>
    </lineage>
</organism>
<dbReference type="Gene3D" id="1.10.3680.10">
    <property type="entry name" value="TerB-like"/>
    <property type="match status" value="1"/>
</dbReference>
<dbReference type="RefSeq" id="WP_111332860.1">
    <property type="nucleotide sequence ID" value="NZ_CP030032.1"/>
</dbReference>
<dbReference type="KEGG" id="bsed:DN745_05555"/>
<proteinExistence type="predicted"/>
<reference evidence="1 2" key="1">
    <citation type="submission" date="2018-06" db="EMBL/GenBank/DDBJ databases">
        <title>Lujinxingia sediminis gen. nov. sp. nov., a new facultative anaerobic member of the class Deltaproteobacteria, and proposal of Lujinxingaceae fam. nov.</title>
        <authorList>
            <person name="Guo L.-Y."/>
            <person name="Li C.-M."/>
            <person name="Wang S."/>
            <person name="Du Z.-J."/>
        </authorList>
    </citation>
    <scope>NUCLEOTIDE SEQUENCE [LARGE SCALE GENOMIC DNA]</scope>
    <source>
        <strain evidence="1 2">FA350</strain>
    </source>
</reference>
<accession>A0A2Z4FIG6</accession>
<dbReference type="AlphaFoldDB" id="A0A2Z4FIG6"/>
<sequence length="142" mass="15941">MFNFHLSLDEKEALLKLVGYLAVSDDDISPAERQFVLDLAHDLNVSADGVFEKVDAQSLQKLCAPFTRESARRIVLVELINLAHSDHIYFTEEAATIQEIAAVMQIPATDVEAIDDWVRRGNQWHAEGHLLLGLQGEQKMDV</sequence>